<dbReference type="PANTHER" id="PTHR24326:SF622">
    <property type="entry name" value="HOMEOBOX-LEUCINE ZIPPER PROTEIN"/>
    <property type="match status" value="1"/>
</dbReference>
<evidence type="ECO:0000256" key="7">
    <source>
        <dbReference type="ARBA" id="ARBA00025748"/>
    </source>
</evidence>
<dbReference type="PRINTS" id="PR00031">
    <property type="entry name" value="HTHREPRESSR"/>
</dbReference>
<dbReference type="InterPro" id="IPR001356">
    <property type="entry name" value="HD"/>
</dbReference>
<comment type="subcellular location">
    <subcellularLocation>
        <location evidence="1 8 9">Nucleus</location>
    </subcellularLocation>
</comment>
<evidence type="ECO:0000313" key="15">
    <source>
        <dbReference type="Proteomes" id="UP000525078"/>
    </source>
</evidence>
<feature type="DNA-binding region" description="Homeobox" evidence="8">
    <location>
        <begin position="25"/>
        <end position="84"/>
    </location>
</feature>
<evidence type="ECO:0000256" key="1">
    <source>
        <dbReference type="ARBA" id="ARBA00004123"/>
    </source>
</evidence>
<dbReference type="InterPro" id="IPR045224">
    <property type="entry name" value="HDZip_class_I_plant"/>
</dbReference>
<dbReference type="SUPFAM" id="SSF46689">
    <property type="entry name" value="Homeodomain-like"/>
    <property type="match status" value="1"/>
</dbReference>
<dbReference type="Proteomes" id="UP000583929">
    <property type="component" value="Unassembled WGS sequence"/>
</dbReference>
<evidence type="ECO:0000256" key="9">
    <source>
        <dbReference type="RuleBase" id="RU000682"/>
    </source>
</evidence>
<evidence type="ECO:0000256" key="8">
    <source>
        <dbReference type="PROSITE-ProRule" id="PRU00108"/>
    </source>
</evidence>
<dbReference type="CDD" id="cd00086">
    <property type="entry name" value="homeodomain"/>
    <property type="match status" value="1"/>
</dbReference>
<dbReference type="GO" id="GO:0045893">
    <property type="term" value="P:positive regulation of DNA-templated transcription"/>
    <property type="evidence" value="ECO:0007669"/>
    <property type="project" value="TreeGrafter"/>
</dbReference>
<feature type="domain" description="Homeobox" evidence="12">
    <location>
        <begin position="23"/>
        <end position="83"/>
    </location>
</feature>
<accession>A0A7J6GUB4</accession>
<keyword evidence="3 8" id="KW-0238">DNA-binding</keyword>
<dbReference type="SMART" id="SM00389">
    <property type="entry name" value="HOX"/>
    <property type="match status" value="1"/>
</dbReference>
<evidence type="ECO:0000313" key="13">
    <source>
        <dbReference type="EMBL" id="KAF4351997.1"/>
    </source>
</evidence>
<evidence type="ECO:0000256" key="11">
    <source>
        <dbReference type="SAM" id="Coils"/>
    </source>
</evidence>
<dbReference type="PROSITE" id="PS50071">
    <property type="entry name" value="HOMEOBOX_2"/>
    <property type="match status" value="1"/>
</dbReference>
<gene>
    <name evidence="13" type="ORF">F8388_026232</name>
    <name evidence="14" type="ORF">G4B88_006763</name>
</gene>
<keyword evidence="16" id="KW-1185">Reference proteome</keyword>
<sequence length="189" mass="21703">MDFQCFDILIEETQQNQDLSKPLTGQRRTRRLTQAQVRLLETSFTNDHKLQSERKLHLASKLGLSPRQVAIWYQNRRARHKTQTVEFDYRSIQLKLEDVLVEKRRLEREVGMLKHELNRAQEMLLRVSANDGGGVRSSPVASLPSVISAPSGVDDRGSSSSLQNYYNYGTENVTELPAEELYTCLSPWP</sequence>
<feature type="coiled-coil region" evidence="11">
    <location>
        <begin position="89"/>
        <end position="123"/>
    </location>
</feature>
<organism evidence="14 16">
    <name type="scientific">Cannabis sativa</name>
    <name type="common">Hemp</name>
    <name type="synonym">Marijuana</name>
    <dbReference type="NCBI Taxonomy" id="3483"/>
    <lineage>
        <taxon>Eukaryota</taxon>
        <taxon>Viridiplantae</taxon>
        <taxon>Streptophyta</taxon>
        <taxon>Embryophyta</taxon>
        <taxon>Tracheophyta</taxon>
        <taxon>Spermatophyta</taxon>
        <taxon>Magnoliopsida</taxon>
        <taxon>eudicotyledons</taxon>
        <taxon>Gunneridae</taxon>
        <taxon>Pentapetalae</taxon>
        <taxon>rosids</taxon>
        <taxon>fabids</taxon>
        <taxon>Rosales</taxon>
        <taxon>Cannabaceae</taxon>
        <taxon>Cannabis</taxon>
    </lineage>
</organism>
<dbReference type="AlphaFoldDB" id="A0A7J6GUB4"/>
<dbReference type="EMBL" id="JAATIQ010000081">
    <property type="protein sequence ID" value="KAF4386507.1"/>
    <property type="molecule type" value="Genomic_DNA"/>
</dbReference>
<evidence type="ECO:0000256" key="2">
    <source>
        <dbReference type="ARBA" id="ARBA00023015"/>
    </source>
</evidence>
<dbReference type="EMBL" id="JAATIP010000323">
    <property type="protein sequence ID" value="KAF4351997.1"/>
    <property type="molecule type" value="Genomic_DNA"/>
</dbReference>
<keyword evidence="5 10" id="KW-0804">Transcription</keyword>
<dbReference type="GO" id="GO:0043565">
    <property type="term" value="F:sequence-specific DNA binding"/>
    <property type="evidence" value="ECO:0007669"/>
    <property type="project" value="TreeGrafter"/>
</dbReference>
<protein>
    <recommendedName>
        <fullName evidence="10">Homeobox-leucine zipper protein</fullName>
    </recommendedName>
    <alternativeName>
        <fullName evidence="10">HD-ZIP protein</fullName>
    </alternativeName>
    <alternativeName>
        <fullName evidence="10">Homeodomain transcription factor</fullName>
    </alternativeName>
</protein>
<dbReference type="GO" id="GO:0000981">
    <property type="term" value="F:DNA-binding transcription factor activity, RNA polymerase II-specific"/>
    <property type="evidence" value="ECO:0007669"/>
    <property type="project" value="UniProtKB-UniRule"/>
</dbReference>
<name>A0A7J6GUB4_CANSA</name>
<evidence type="ECO:0000256" key="4">
    <source>
        <dbReference type="ARBA" id="ARBA00023155"/>
    </source>
</evidence>
<evidence type="ECO:0000256" key="10">
    <source>
        <dbReference type="RuleBase" id="RU369038"/>
    </source>
</evidence>
<dbReference type="InterPro" id="IPR009057">
    <property type="entry name" value="Homeodomain-like_sf"/>
</dbReference>
<evidence type="ECO:0000256" key="5">
    <source>
        <dbReference type="ARBA" id="ARBA00023163"/>
    </source>
</evidence>
<comment type="caution">
    <text evidence="14">The sequence shown here is derived from an EMBL/GenBank/DDBJ whole genome shotgun (WGS) entry which is preliminary data.</text>
</comment>
<evidence type="ECO:0000313" key="14">
    <source>
        <dbReference type="EMBL" id="KAF4386507.1"/>
    </source>
</evidence>
<evidence type="ECO:0000256" key="3">
    <source>
        <dbReference type="ARBA" id="ARBA00023125"/>
    </source>
</evidence>
<dbReference type="InterPro" id="IPR000047">
    <property type="entry name" value="HTH_motif"/>
</dbReference>
<evidence type="ECO:0000259" key="12">
    <source>
        <dbReference type="PROSITE" id="PS50071"/>
    </source>
</evidence>
<dbReference type="Gene3D" id="1.10.10.60">
    <property type="entry name" value="Homeodomain-like"/>
    <property type="match status" value="1"/>
</dbReference>
<keyword evidence="11" id="KW-0175">Coiled coil</keyword>
<dbReference type="GO" id="GO:0005634">
    <property type="term" value="C:nucleus"/>
    <property type="evidence" value="ECO:0007669"/>
    <property type="project" value="UniProtKB-SubCell"/>
</dbReference>
<evidence type="ECO:0000313" key="16">
    <source>
        <dbReference type="Proteomes" id="UP000583929"/>
    </source>
</evidence>
<dbReference type="InterPro" id="IPR017970">
    <property type="entry name" value="Homeobox_CS"/>
</dbReference>
<keyword evidence="4 8" id="KW-0371">Homeobox</keyword>
<comment type="similarity">
    <text evidence="7 10">Belongs to the HD-ZIP homeobox family. Class I subfamily.</text>
</comment>
<keyword evidence="2 10" id="KW-0805">Transcription regulation</keyword>
<proteinExistence type="inferred from homology"/>
<dbReference type="Pfam" id="PF00046">
    <property type="entry name" value="Homeodomain"/>
    <property type="match status" value="1"/>
</dbReference>
<dbReference type="PROSITE" id="PS00027">
    <property type="entry name" value="HOMEOBOX_1"/>
    <property type="match status" value="1"/>
</dbReference>
<keyword evidence="6 8" id="KW-0539">Nucleus</keyword>
<comment type="function">
    <text evidence="10">Transcription factor.</text>
</comment>
<dbReference type="Proteomes" id="UP000525078">
    <property type="component" value="Unassembled WGS sequence"/>
</dbReference>
<dbReference type="PANTHER" id="PTHR24326">
    <property type="entry name" value="HOMEOBOX-LEUCINE ZIPPER PROTEIN"/>
    <property type="match status" value="1"/>
</dbReference>
<evidence type="ECO:0000256" key="6">
    <source>
        <dbReference type="ARBA" id="ARBA00023242"/>
    </source>
</evidence>
<reference evidence="15 16" key="1">
    <citation type="journal article" date="2020" name="bioRxiv">
        <title>Sequence and annotation of 42 cannabis genomes reveals extensive copy number variation in cannabinoid synthesis and pathogen resistance genes.</title>
        <authorList>
            <person name="Mckernan K.J."/>
            <person name="Helbert Y."/>
            <person name="Kane L.T."/>
            <person name="Ebling H."/>
            <person name="Zhang L."/>
            <person name="Liu B."/>
            <person name="Eaton Z."/>
            <person name="Mclaughlin S."/>
            <person name="Kingan S."/>
            <person name="Baybayan P."/>
            <person name="Concepcion G."/>
            <person name="Jordan M."/>
            <person name="Riva A."/>
            <person name="Barbazuk W."/>
            <person name="Harkins T."/>
        </authorList>
    </citation>
    <scope>NUCLEOTIDE SEQUENCE [LARGE SCALE GENOMIC DNA]</scope>
    <source>
        <strain evidence="15 16">cv. Jamaican Lion 4</strain>
        <strain evidence="14">Father</strain>
        <strain evidence="13">Mother</strain>
        <tissue evidence="14">Leaf</tissue>
    </source>
</reference>